<keyword evidence="9 12" id="KW-0234">DNA repair</keyword>
<dbReference type="SMART" id="SM00525">
    <property type="entry name" value="FES"/>
    <property type="match status" value="1"/>
</dbReference>
<evidence type="ECO:0000256" key="4">
    <source>
        <dbReference type="ARBA" id="ARBA00022763"/>
    </source>
</evidence>
<keyword evidence="10 12" id="KW-0456">Lyase</keyword>
<dbReference type="PANTHER" id="PTHR10359:SF18">
    <property type="entry name" value="ENDONUCLEASE III"/>
    <property type="match status" value="1"/>
</dbReference>
<dbReference type="FunFam" id="1.10.340.30:FF:000001">
    <property type="entry name" value="Endonuclease III"/>
    <property type="match status" value="1"/>
</dbReference>
<proteinExistence type="inferred from homology"/>
<evidence type="ECO:0000256" key="9">
    <source>
        <dbReference type="ARBA" id="ARBA00023204"/>
    </source>
</evidence>
<dbReference type="InterPro" id="IPR003265">
    <property type="entry name" value="HhH-GPD_domain"/>
</dbReference>
<evidence type="ECO:0000256" key="6">
    <source>
        <dbReference type="ARBA" id="ARBA00023004"/>
    </source>
</evidence>
<comment type="cofactor">
    <cofactor evidence="12">
        <name>[4Fe-4S] cluster</name>
        <dbReference type="ChEBI" id="CHEBI:49883"/>
    </cofactor>
    <text evidence="12">Binds 1 [4Fe-4S] cluster.</text>
</comment>
<dbReference type="InterPro" id="IPR004036">
    <property type="entry name" value="Endonuclease-III-like_CS2"/>
</dbReference>
<evidence type="ECO:0000259" key="13">
    <source>
        <dbReference type="SMART" id="SM00478"/>
    </source>
</evidence>
<keyword evidence="14" id="KW-0255">Endonuclease</keyword>
<feature type="binding site" evidence="12">
    <location>
        <position position="227"/>
    </location>
    <ligand>
        <name>[4Fe-4S] cluster</name>
        <dbReference type="ChEBI" id="CHEBI:49883"/>
    </ligand>
</feature>
<dbReference type="GO" id="GO:0003677">
    <property type="term" value="F:DNA binding"/>
    <property type="evidence" value="ECO:0007669"/>
    <property type="project" value="UniProtKB-UniRule"/>
</dbReference>
<evidence type="ECO:0000256" key="1">
    <source>
        <dbReference type="ARBA" id="ARBA00008343"/>
    </source>
</evidence>
<dbReference type="HAMAP" id="MF_00942">
    <property type="entry name" value="Nth"/>
    <property type="match status" value="1"/>
</dbReference>
<dbReference type="InterPro" id="IPR000445">
    <property type="entry name" value="HhH_motif"/>
</dbReference>
<reference evidence="14 15" key="1">
    <citation type="submission" date="2019-03" db="EMBL/GenBank/DDBJ databases">
        <title>Genomic Encyclopedia of Type Strains, Phase IV (KMG-IV): sequencing the most valuable type-strain genomes for metagenomic binning, comparative biology and taxonomic classification.</title>
        <authorList>
            <person name="Goeker M."/>
        </authorList>
    </citation>
    <scope>NUCLEOTIDE SEQUENCE [LARGE SCALE GENOMIC DNA]</scope>
    <source>
        <strain evidence="14 15">DSM 23802</strain>
    </source>
</reference>
<sequence>MITKLKLSKFRRFYVTKILISHDILQSRKGESMKDKKVKLPNRVPTKQILKILSSLYPEAKCELLYRNPFELLIATMLSAQATDKKVNQITPFLFQKYKAPEDFLALSQQELEEEIKQIGLYKTKSKNILETCRILVEKYNGEVPKSREKLESLPGVGRKTANVVLSNAFGIPAIAVDTHVFRVSNRIGLAKSDQVLETELQLMKRIPRNLWSNAHHWLIWHGRRVCTARNPKCEICSLQPYCQYAKENKIVQLKKN</sequence>
<keyword evidence="2 12" id="KW-0004">4Fe-4S</keyword>
<dbReference type="SUPFAM" id="SSF48150">
    <property type="entry name" value="DNA-glycosylase"/>
    <property type="match status" value="1"/>
</dbReference>
<dbReference type="EMBL" id="SMAB01000008">
    <property type="protein sequence ID" value="TCS82596.1"/>
    <property type="molecule type" value="Genomic_DNA"/>
</dbReference>
<dbReference type="Pfam" id="PF00633">
    <property type="entry name" value="HHH"/>
    <property type="match status" value="1"/>
</dbReference>
<dbReference type="GO" id="GO:0046872">
    <property type="term" value="F:metal ion binding"/>
    <property type="evidence" value="ECO:0007669"/>
    <property type="project" value="UniProtKB-KW"/>
</dbReference>
<dbReference type="NCBIfam" id="TIGR01083">
    <property type="entry name" value="nth"/>
    <property type="match status" value="1"/>
</dbReference>
<comment type="catalytic activity">
    <reaction evidence="12">
        <text>2'-deoxyribonucleotide-(2'-deoxyribose 5'-phosphate)-2'-deoxyribonucleotide-DNA = a 3'-end 2'-deoxyribonucleotide-(2,3-dehydro-2,3-deoxyribose 5'-phosphate)-DNA + a 5'-end 5'-phospho-2'-deoxyribonucleoside-DNA + H(+)</text>
        <dbReference type="Rhea" id="RHEA:66592"/>
        <dbReference type="Rhea" id="RHEA-COMP:13180"/>
        <dbReference type="Rhea" id="RHEA-COMP:16897"/>
        <dbReference type="Rhea" id="RHEA-COMP:17067"/>
        <dbReference type="ChEBI" id="CHEBI:15378"/>
        <dbReference type="ChEBI" id="CHEBI:136412"/>
        <dbReference type="ChEBI" id="CHEBI:157695"/>
        <dbReference type="ChEBI" id="CHEBI:167181"/>
        <dbReference type="EC" id="4.2.99.18"/>
    </reaction>
</comment>
<dbReference type="AlphaFoldDB" id="A0A4R3KGN9"/>
<name>A0A4R3KGN9_9BACI</name>
<feature type="domain" description="HhH-GPD" evidence="13">
    <location>
        <begin position="78"/>
        <end position="225"/>
    </location>
</feature>
<dbReference type="InterPro" id="IPR005759">
    <property type="entry name" value="Nth"/>
</dbReference>
<dbReference type="Pfam" id="PF00730">
    <property type="entry name" value="HhH-GPD"/>
    <property type="match status" value="1"/>
</dbReference>
<dbReference type="InterPro" id="IPR011257">
    <property type="entry name" value="DNA_glycosylase"/>
</dbReference>
<evidence type="ECO:0000256" key="2">
    <source>
        <dbReference type="ARBA" id="ARBA00022485"/>
    </source>
</evidence>
<keyword evidence="3 12" id="KW-0479">Metal-binding</keyword>
<dbReference type="Gene3D" id="1.10.1670.10">
    <property type="entry name" value="Helix-hairpin-Helix base-excision DNA repair enzymes (C-terminal)"/>
    <property type="match status" value="1"/>
</dbReference>
<dbReference type="GO" id="GO:0006285">
    <property type="term" value="P:base-excision repair, AP site formation"/>
    <property type="evidence" value="ECO:0007669"/>
    <property type="project" value="TreeGrafter"/>
</dbReference>
<keyword evidence="8 12" id="KW-0238">DNA-binding</keyword>
<organism evidence="14 15">
    <name type="scientific">Tepidibacillus fermentans</name>
    <dbReference type="NCBI Taxonomy" id="1281767"/>
    <lineage>
        <taxon>Bacteria</taxon>
        <taxon>Bacillati</taxon>
        <taxon>Bacillota</taxon>
        <taxon>Bacilli</taxon>
        <taxon>Bacillales</taxon>
        <taxon>Bacillaceae</taxon>
        <taxon>Tepidibacillus</taxon>
    </lineage>
</organism>
<evidence type="ECO:0000313" key="14">
    <source>
        <dbReference type="EMBL" id="TCS82596.1"/>
    </source>
</evidence>
<keyword evidence="7 12" id="KW-0411">Iron-sulfur</keyword>
<comment type="caution">
    <text evidence="14">The sequence shown here is derived from an EMBL/GenBank/DDBJ whole genome shotgun (WGS) entry which is preliminary data.</text>
</comment>
<dbReference type="InterPro" id="IPR003651">
    <property type="entry name" value="Endonuclease3_FeS-loop_motif"/>
</dbReference>
<dbReference type="PANTHER" id="PTHR10359">
    <property type="entry name" value="A/G-SPECIFIC ADENINE GLYCOSYLASE/ENDONUCLEASE III"/>
    <property type="match status" value="1"/>
</dbReference>
<dbReference type="PROSITE" id="PS00764">
    <property type="entry name" value="ENDONUCLEASE_III_1"/>
    <property type="match status" value="1"/>
</dbReference>
<keyword evidence="14" id="KW-0540">Nuclease</keyword>
<comment type="similarity">
    <text evidence="1 12">Belongs to the Nth/MutY family.</text>
</comment>
<evidence type="ECO:0000256" key="12">
    <source>
        <dbReference type="HAMAP-Rule" id="MF_00942"/>
    </source>
</evidence>
<dbReference type="InterPro" id="IPR004035">
    <property type="entry name" value="Endouclease-III_FeS-bd_BS"/>
</dbReference>
<feature type="binding site" evidence="12">
    <location>
        <position position="237"/>
    </location>
    <ligand>
        <name>[4Fe-4S] cluster</name>
        <dbReference type="ChEBI" id="CHEBI:49883"/>
    </ligand>
</feature>
<dbReference type="InterPro" id="IPR023170">
    <property type="entry name" value="HhH_base_excis_C"/>
</dbReference>
<dbReference type="GO" id="GO:0051539">
    <property type="term" value="F:4 iron, 4 sulfur cluster binding"/>
    <property type="evidence" value="ECO:0007669"/>
    <property type="project" value="UniProtKB-UniRule"/>
</dbReference>
<dbReference type="PROSITE" id="PS01155">
    <property type="entry name" value="ENDONUCLEASE_III_2"/>
    <property type="match status" value="1"/>
</dbReference>
<evidence type="ECO:0000256" key="10">
    <source>
        <dbReference type="ARBA" id="ARBA00023239"/>
    </source>
</evidence>
<dbReference type="SMART" id="SM00478">
    <property type="entry name" value="ENDO3c"/>
    <property type="match status" value="1"/>
</dbReference>
<dbReference type="FunFam" id="1.10.1670.10:FF:000001">
    <property type="entry name" value="Endonuclease III"/>
    <property type="match status" value="1"/>
</dbReference>
<dbReference type="Pfam" id="PF10576">
    <property type="entry name" value="EndIII_4Fe-2S"/>
    <property type="match status" value="1"/>
</dbReference>
<dbReference type="GO" id="GO:0140078">
    <property type="term" value="F:class I DNA-(apurinic or apyrimidinic site) endonuclease activity"/>
    <property type="evidence" value="ECO:0007669"/>
    <property type="project" value="UniProtKB-EC"/>
</dbReference>
<evidence type="ECO:0000313" key="15">
    <source>
        <dbReference type="Proteomes" id="UP000295788"/>
    </source>
</evidence>
<feature type="binding site" evidence="12">
    <location>
        <position position="234"/>
    </location>
    <ligand>
        <name>[4Fe-4S] cluster</name>
        <dbReference type="ChEBI" id="CHEBI:49883"/>
    </ligand>
</feature>
<keyword evidence="5 12" id="KW-0378">Hydrolase</keyword>
<accession>A0A4R3KGN9</accession>
<dbReference type="EC" id="4.2.99.18" evidence="12"/>
<evidence type="ECO:0000256" key="7">
    <source>
        <dbReference type="ARBA" id="ARBA00023014"/>
    </source>
</evidence>
<dbReference type="Gene3D" id="1.10.340.30">
    <property type="entry name" value="Hypothetical protein, domain 2"/>
    <property type="match status" value="1"/>
</dbReference>
<comment type="function">
    <text evidence="12">DNA repair enzyme that has both DNA N-glycosylase activity and AP-lyase activity. The DNA N-glycosylase activity releases various damaged pyrimidines from DNA by cleaving the N-glycosidic bond, leaving an AP (apurinic/apyrimidinic) site. The AP-lyase activity cleaves the phosphodiester bond 3' to the AP site by a beta-elimination, leaving a 3'-terminal unsaturated sugar and a product with a terminal 5'-phosphate.</text>
</comment>
<evidence type="ECO:0000256" key="5">
    <source>
        <dbReference type="ARBA" id="ARBA00022801"/>
    </source>
</evidence>
<keyword evidence="4 12" id="KW-0227">DNA damage</keyword>
<dbReference type="Proteomes" id="UP000295788">
    <property type="component" value="Unassembled WGS sequence"/>
</dbReference>
<keyword evidence="6 12" id="KW-0408">Iron</keyword>
<protein>
    <recommendedName>
        <fullName evidence="12">Endonuclease III</fullName>
        <ecNumber evidence="12">4.2.99.18</ecNumber>
    </recommendedName>
    <alternativeName>
        <fullName evidence="12">DNA-(apurinic or apyrimidinic site) lyase</fullName>
    </alternativeName>
</protein>
<evidence type="ECO:0000256" key="8">
    <source>
        <dbReference type="ARBA" id="ARBA00023125"/>
    </source>
</evidence>
<evidence type="ECO:0000256" key="11">
    <source>
        <dbReference type="ARBA" id="ARBA00023295"/>
    </source>
</evidence>
<evidence type="ECO:0000256" key="3">
    <source>
        <dbReference type="ARBA" id="ARBA00022723"/>
    </source>
</evidence>
<feature type="binding site" evidence="12">
    <location>
        <position position="243"/>
    </location>
    <ligand>
        <name>[4Fe-4S] cluster</name>
        <dbReference type="ChEBI" id="CHEBI:49883"/>
    </ligand>
</feature>
<gene>
    <name evidence="12" type="primary">nth</name>
    <name evidence="14" type="ORF">EDD72_10887</name>
</gene>
<dbReference type="GO" id="GO:0019104">
    <property type="term" value="F:DNA N-glycosylase activity"/>
    <property type="evidence" value="ECO:0007669"/>
    <property type="project" value="UniProtKB-UniRule"/>
</dbReference>
<dbReference type="CDD" id="cd00056">
    <property type="entry name" value="ENDO3c"/>
    <property type="match status" value="1"/>
</dbReference>
<keyword evidence="15" id="KW-1185">Reference proteome</keyword>
<keyword evidence="11 12" id="KW-0326">Glycosidase</keyword>